<evidence type="ECO:0000256" key="3">
    <source>
        <dbReference type="HAMAP-Rule" id="MF_01963"/>
    </source>
</evidence>
<dbReference type="PANTHER" id="PTHR42679:SF2">
    <property type="entry name" value="S-METHYL-5'-THIOADENOSINE PHOSPHORYLASE"/>
    <property type="match status" value="1"/>
</dbReference>
<proteinExistence type="inferred from homology"/>
<feature type="site" description="Important for substrate specificity" evidence="3">
    <location>
        <position position="223"/>
    </location>
</feature>
<evidence type="ECO:0000259" key="4">
    <source>
        <dbReference type="Pfam" id="PF01048"/>
    </source>
</evidence>
<comment type="similarity">
    <text evidence="3">Belongs to the PNP/MTAP phosphorylase family. MTAP subfamily.</text>
</comment>
<comment type="catalytic activity">
    <reaction evidence="3">
        <text>a purine D-ribonucleoside + phosphate = a purine nucleobase + alpha-D-ribose 1-phosphate</text>
        <dbReference type="Rhea" id="RHEA:19805"/>
        <dbReference type="ChEBI" id="CHEBI:26386"/>
        <dbReference type="ChEBI" id="CHEBI:43474"/>
        <dbReference type="ChEBI" id="CHEBI:57720"/>
        <dbReference type="ChEBI" id="CHEBI:142355"/>
        <dbReference type="EC" id="2.4.2.1"/>
    </reaction>
</comment>
<gene>
    <name evidence="5" type="ORF">NFC81_05995</name>
</gene>
<feature type="site" description="Important for substrate specificity" evidence="3">
    <location>
        <position position="169"/>
    </location>
</feature>
<reference evidence="5" key="1">
    <citation type="submission" date="2022-07" db="EMBL/GenBank/DDBJ databases">
        <title>Complete genome sequence of Salinispirillum sp. LH10-3-1 capable of multiple carbohydrate inversion isolated from a soda lake.</title>
        <authorList>
            <person name="Liu J."/>
            <person name="Zhai Y."/>
            <person name="Zhang H."/>
            <person name="Yang H."/>
            <person name="Qu J."/>
            <person name="Li J."/>
        </authorList>
    </citation>
    <scope>NUCLEOTIDE SEQUENCE</scope>
    <source>
        <strain evidence="5">LH 10-3-1</strain>
    </source>
</reference>
<dbReference type="GO" id="GO:0017061">
    <property type="term" value="F:S-methyl-5-thioadenosine phosphorylase activity"/>
    <property type="evidence" value="ECO:0007669"/>
    <property type="project" value="InterPro"/>
</dbReference>
<dbReference type="PANTHER" id="PTHR42679">
    <property type="entry name" value="S-METHYL-5'-THIOADENOSINE PHOSPHORYLASE"/>
    <property type="match status" value="1"/>
</dbReference>
<dbReference type="NCBIfam" id="NF006599">
    <property type="entry name" value="PRK09136.1"/>
    <property type="match status" value="1"/>
</dbReference>
<dbReference type="InterPro" id="IPR010044">
    <property type="entry name" value="MTAP"/>
</dbReference>
<keyword evidence="1 3" id="KW-0328">Glycosyltransferase</keyword>
<dbReference type="CDD" id="cd09010">
    <property type="entry name" value="MTAP_SsMTAPII_like_MTIP"/>
    <property type="match status" value="1"/>
</dbReference>
<dbReference type="GO" id="GO:0019509">
    <property type="term" value="P:L-methionine salvage from methylthioadenosine"/>
    <property type="evidence" value="ECO:0007669"/>
    <property type="project" value="TreeGrafter"/>
</dbReference>
<sequence length="251" mass="27289">MTKTIAIIGGTGLTEPKQLQVISAHDVQTPYGSTSAPILEGEMAGYRVLFLARHGHPHRIPPHQVNYRANMWALQKLYATDIVSVNAVGSIAIDAMPTRALVLPDQIIDYTWGRIHTYYQGDLEAVKHVDLSFPYSESLRDLLAQAAHHAGKSIVNGAVYGVTQGPRLETAAEIVRMERDGCDIVGMTGMPEAALARELQLNYASLALVVNPAAGKSNSVITLKEIQTALDAGMTDVRDVIAQAIRLFYED</sequence>
<dbReference type="EC" id="2.4.2.1" evidence="3"/>
<evidence type="ECO:0000313" key="5">
    <source>
        <dbReference type="EMBL" id="WLD59329.1"/>
    </source>
</evidence>
<evidence type="ECO:0000256" key="1">
    <source>
        <dbReference type="ARBA" id="ARBA00022676"/>
    </source>
</evidence>
<comment type="subunit">
    <text evidence="3">Homohexamer. Dimer of a homotrimer.</text>
</comment>
<feature type="binding site" evidence="3">
    <location>
        <begin position="211"/>
        <end position="213"/>
    </location>
    <ligand>
        <name>substrate</name>
    </ligand>
</feature>
<dbReference type="Gene3D" id="3.40.50.1580">
    <property type="entry name" value="Nucleoside phosphorylase domain"/>
    <property type="match status" value="1"/>
</dbReference>
<dbReference type="EMBL" id="CP101717">
    <property type="protein sequence ID" value="WLD59329.1"/>
    <property type="molecule type" value="Genomic_DNA"/>
</dbReference>
<keyword evidence="2 3" id="KW-0808">Transferase</keyword>
<feature type="binding site" evidence="3">
    <location>
        <position position="11"/>
    </location>
    <ligand>
        <name>phosphate</name>
        <dbReference type="ChEBI" id="CHEBI:43474"/>
    </ligand>
</feature>
<name>A0AB38YIT7_9GAMM</name>
<dbReference type="RefSeq" id="WP_304996620.1">
    <property type="nucleotide sequence ID" value="NZ_CP101717.1"/>
</dbReference>
<dbReference type="Pfam" id="PF01048">
    <property type="entry name" value="PNP_UDP_1"/>
    <property type="match status" value="1"/>
</dbReference>
<comment type="function">
    <text evidence="3">Purine nucleoside phosphorylase which is highly specific for 6-oxopurine nucleosides. Cleaves guanosine or inosine to respective bases and sugar-1-phosphate molecules. Involved in purine salvage.</text>
</comment>
<feature type="binding site" evidence="3">
    <location>
        <position position="188"/>
    </location>
    <ligand>
        <name>phosphate</name>
        <dbReference type="ChEBI" id="CHEBI:43474"/>
    </ligand>
</feature>
<feature type="binding site" evidence="3">
    <location>
        <begin position="53"/>
        <end position="54"/>
    </location>
    <ligand>
        <name>phosphate</name>
        <dbReference type="ChEBI" id="CHEBI:43474"/>
    </ligand>
</feature>
<feature type="domain" description="Nucleoside phosphorylase" evidence="4">
    <location>
        <begin position="4"/>
        <end position="245"/>
    </location>
</feature>
<feature type="binding site" evidence="3">
    <location>
        <position position="187"/>
    </location>
    <ligand>
        <name>substrate</name>
    </ligand>
</feature>
<dbReference type="InterPro" id="IPR000845">
    <property type="entry name" value="Nucleoside_phosphorylase_d"/>
</dbReference>
<dbReference type="GO" id="GO:0006166">
    <property type="term" value="P:purine ribonucleoside salvage"/>
    <property type="evidence" value="ECO:0007669"/>
    <property type="project" value="UniProtKB-UniRule"/>
</dbReference>
<organism evidence="5">
    <name type="scientific">Salinispirillum sp. LH 10-3-1</name>
    <dbReference type="NCBI Taxonomy" id="2952525"/>
    <lineage>
        <taxon>Bacteria</taxon>
        <taxon>Pseudomonadati</taxon>
        <taxon>Pseudomonadota</taxon>
        <taxon>Gammaproteobacteria</taxon>
        <taxon>Oceanospirillales</taxon>
        <taxon>Saccharospirillaceae</taxon>
        <taxon>Salinispirillum</taxon>
    </lineage>
</organism>
<dbReference type="HAMAP" id="MF_01963">
    <property type="entry name" value="MTAP"/>
    <property type="match status" value="1"/>
</dbReference>
<dbReference type="InterPro" id="IPR035994">
    <property type="entry name" value="Nucleoside_phosphorylase_sf"/>
</dbReference>
<dbReference type="GO" id="GO:0005829">
    <property type="term" value="C:cytosol"/>
    <property type="evidence" value="ECO:0007669"/>
    <property type="project" value="TreeGrafter"/>
</dbReference>
<protein>
    <recommendedName>
        <fullName evidence="3">Probable 6-oxopurine nucleoside phosphorylase</fullName>
        <ecNumber evidence="3">2.4.2.1</ecNumber>
    </recommendedName>
    <alternativeName>
        <fullName evidence="3">Purine nucleoside phosphorylase</fullName>
        <shortName evidence="3">PNP</shortName>
    </alternativeName>
</protein>
<dbReference type="AlphaFoldDB" id="A0AB38YIT7"/>
<evidence type="ECO:0000256" key="2">
    <source>
        <dbReference type="ARBA" id="ARBA00022679"/>
    </source>
</evidence>
<comment type="caution">
    <text evidence="3">Lacks conserved residue(s) required for the propagation of feature annotation.</text>
</comment>
<keyword evidence="3" id="KW-0660">Purine salvage</keyword>
<comment type="pathway">
    <text evidence="3">Purine metabolism; purine nucleoside salvage.</text>
</comment>
<comment type="miscellaneous">
    <text evidence="3">Although this enzyme belongs to the family of MTA phosphorylases based on sequence homology, it has been shown that conserved amino acid substitutions in the substrate binding pocket convert the substrate specificity of this enzyme from 6-aminopurines to 6-oxopurines.</text>
</comment>
<dbReference type="SUPFAM" id="SSF53167">
    <property type="entry name" value="Purine and uridine phosphorylases"/>
    <property type="match status" value="1"/>
</dbReference>
<accession>A0AB38YIT7</accession>